<evidence type="ECO:0000313" key="1">
    <source>
        <dbReference type="EMBL" id="URD75479.1"/>
    </source>
</evidence>
<dbReference type="GO" id="GO:0005681">
    <property type="term" value="C:spliceosomal complex"/>
    <property type="evidence" value="ECO:0007669"/>
    <property type="project" value="InterPro"/>
</dbReference>
<sequence length="80" mass="8887">MPACVYAVCLFCLQFDGIRRKAEDRTVQSDNDADAEVKDAAESYISVVSDGDDDEDDTKALLAELARIKKERAEEKLSKT</sequence>
<protein>
    <submittedName>
        <fullName evidence="1">Uncharacterized protein</fullName>
    </submittedName>
</protein>
<dbReference type="InterPro" id="IPR006973">
    <property type="entry name" value="Cwf_Cwc_15"/>
</dbReference>
<evidence type="ECO:0000313" key="2">
    <source>
        <dbReference type="Proteomes" id="UP001055439"/>
    </source>
</evidence>
<dbReference type="AlphaFoldDB" id="A0A9E7JC04"/>
<dbReference type="EMBL" id="CP097502">
    <property type="protein sequence ID" value="URD75479.1"/>
    <property type="molecule type" value="Genomic_DNA"/>
</dbReference>
<dbReference type="Pfam" id="PF04889">
    <property type="entry name" value="Cwf_Cwc_15"/>
    <property type="match status" value="1"/>
</dbReference>
<accession>A0A9E7JC04</accession>
<gene>
    <name evidence="1" type="ORF">MUK42_34086</name>
</gene>
<dbReference type="GO" id="GO:0000398">
    <property type="term" value="P:mRNA splicing, via spliceosome"/>
    <property type="evidence" value="ECO:0007669"/>
    <property type="project" value="InterPro"/>
</dbReference>
<reference evidence="1" key="1">
    <citation type="submission" date="2022-05" db="EMBL/GenBank/DDBJ databases">
        <title>The Musa troglodytarum L. genome provides insights into the mechanism of non-climacteric behaviour and enrichment of carotenoids.</title>
        <authorList>
            <person name="Wang J."/>
        </authorList>
    </citation>
    <scope>NUCLEOTIDE SEQUENCE</scope>
    <source>
        <tissue evidence="1">Leaf</tissue>
    </source>
</reference>
<organism evidence="1 2">
    <name type="scientific">Musa troglodytarum</name>
    <name type="common">fe'i banana</name>
    <dbReference type="NCBI Taxonomy" id="320322"/>
    <lineage>
        <taxon>Eukaryota</taxon>
        <taxon>Viridiplantae</taxon>
        <taxon>Streptophyta</taxon>
        <taxon>Embryophyta</taxon>
        <taxon>Tracheophyta</taxon>
        <taxon>Spermatophyta</taxon>
        <taxon>Magnoliopsida</taxon>
        <taxon>Liliopsida</taxon>
        <taxon>Zingiberales</taxon>
        <taxon>Musaceae</taxon>
        <taxon>Musa</taxon>
    </lineage>
</organism>
<proteinExistence type="predicted"/>
<name>A0A9E7JC04_9LILI</name>
<keyword evidence="2" id="KW-1185">Reference proteome</keyword>
<dbReference type="Proteomes" id="UP001055439">
    <property type="component" value="Chromosome 1"/>
</dbReference>